<dbReference type="GO" id="GO:0004568">
    <property type="term" value="F:chitinase activity"/>
    <property type="evidence" value="ECO:0007669"/>
    <property type="project" value="TreeGrafter"/>
</dbReference>
<reference evidence="7" key="1">
    <citation type="submission" date="2012-12" db="EMBL/GenBank/DDBJ databases">
        <title>Identification and characterization of a phenylalanine ammonia-lyase gene family in Isatis indigotica Fort.</title>
        <authorList>
            <person name="Liu Q."/>
            <person name="Chen J."/>
            <person name="Zhou X."/>
            <person name="Di P."/>
            <person name="Xiao Y."/>
            <person name="Xuan H."/>
            <person name="Zhang L."/>
            <person name="Chen W."/>
        </authorList>
    </citation>
    <scope>NUCLEOTIDE SEQUENCE</scope>
    <source>
        <tissue evidence="7">Salivary gland</tissue>
    </source>
</reference>
<dbReference type="Gene3D" id="3.10.50.10">
    <property type="match status" value="1"/>
</dbReference>
<protein>
    <submittedName>
        <fullName evidence="7">Putative chitinase</fullName>
    </submittedName>
</protein>
<dbReference type="Gene3D" id="3.20.20.80">
    <property type="entry name" value="Glycosidases"/>
    <property type="match status" value="1"/>
</dbReference>
<keyword evidence="2" id="KW-0378">Hydrolase</keyword>
<feature type="domain" description="GH18" evidence="6">
    <location>
        <begin position="44"/>
        <end position="413"/>
    </location>
</feature>
<evidence type="ECO:0000256" key="5">
    <source>
        <dbReference type="SAM" id="SignalP"/>
    </source>
</evidence>
<proteinExistence type="evidence at transcript level"/>
<sequence>MVTARLWASALVLLLACFFHGVSAVVKGSDATKGITIPRNKFQVPVVCYYYGWAISRPAPMNYKVEDVPLDYCTFVVLAFAGIDDRTWELKSMIPEYKRDETLYRNFTDLKTQHLFLKTMLAVGGWDLGGKVFSDMAREPERRAKFVNSALDWMLRYGFDGLEIIWKYPGYEPRGGTSDDKENFVQLIKELKAAFDPHPLFLTAAVPVEENYLEDGYDIPRLTRNVDWFNVLAYDLRGPWNRFTDMHSILYKRAADSRFFQGLTISEGMRRLVNLGAPKDKLMLGIAFYGRTYVLRDPAKHGVKARIKVTSKAEAGPYVNSHELMGYYEICPNIKSGAWTRVFDQEAKCPYAYHGDQWIGYEDEESVSNKMDFIIGEGYRGVMVFNNDLDDFRGICGPKNPLMTAIFNKVGEKELRKLNITQT</sequence>
<dbReference type="Pfam" id="PF00704">
    <property type="entry name" value="Glyco_hydro_18"/>
    <property type="match status" value="1"/>
</dbReference>
<dbReference type="SUPFAM" id="SSF54556">
    <property type="entry name" value="Chitinase insertion domain"/>
    <property type="match status" value="1"/>
</dbReference>
<feature type="chain" id="PRO_5005517856" evidence="5">
    <location>
        <begin position="25"/>
        <end position="423"/>
    </location>
</feature>
<evidence type="ECO:0000256" key="1">
    <source>
        <dbReference type="ARBA" id="ARBA00022729"/>
    </source>
</evidence>
<dbReference type="PANTHER" id="PTHR11177:SF144">
    <property type="entry name" value="CHITINASE 5"/>
    <property type="match status" value="1"/>
</dbReference>
<dbReference type="GO" id="GO:0005576">
    <property type="term" value="C:extracellular region"/>
    <property type="evidence" value="ECO:0007669"/>
    <property type="project" value="TreeGrafter"/>
</dbReference>
<keyword evidence="1 5" id="KW-0732">Signal</keyword>
<dbReference type="PROSITE" id="PS51910">
    <property type="entry name" value="GH18_2"/>
    <property type="match status" value="1"/>
</dbReference>
<dbReference type="InterPro" id="IPR050314">
    <property type="entry name" value="Glycosyl_Hydrlase_18"/>
</dbReference>
<dbReference type="PROSITE" id="PS51257">
    <property type="entry name" value="PROKAR_LIPOPROTEIN"/>
    <property type="match status" value="1"/>
</dbReference>
<dbReference type="PANTHER" id="PTHR11177">
    <property type="entry name" value="CHITINASE"/>
    <property type="match status" value="1"/>
</dbReference>
<dbReference type="GO" id="GO:0005975">
    <property type="term" value="P:carbohydrate metabolic process"/>
    <property type="evidence" value="ECO:0007669"/>
    <property type="project" value="InterPro"/>
</dbReference>
<dbReference type="SMART" id="SM00636">
    <property type="entry name" value="Glyco_18"/>
    <property type="match status" value="1"/>
</dbReference>
<organism evidence="7">
    <name type="scientific">Ixodes ricinus</name>
    <name type="common">Common tick</name>
    <name type="synonym">Acarus ricinus</name>
    <dbReference type="NCBI Taxonomy" id="34613"/>
    <lineage>
        <taxon>Eukaryota</taxon>
        <taxon>Metazoa</taxon>
        <taxon>Ecdysozoa</taxon>
        <taxon>Arthropoda</taxon>
        <taxon>Chelicerata</taxon>
        <taxon>Arachnida</taxon>
        <taxon>Acari</taxon>
        <taxon>Parasitiformes</taxon>
        <taxon>Ixodida</taxon>
        <taxon>Ixodoidea</taxon>
        <taxon>Ixodidae</taxon>
        <taxon>Ixodinae</taxon>
        <taxon>Ixodes</taxon>
    </lineage>
</organism>
<dbReference type="FunFam" id="3.10.50.10:FF:000003">
    <property type="entry name" value="Class V chitinase CHIT5b"/>
    <property type="match status" value="1"/>
</dbReference>
<dbReference type="InterPro" id="IPR001223">
    <property type="entry name" value="Glyco_hydro18_cat"/>
</dbReference>
<keyword evidence="4" id="KW-0326">Glycosidase</keyword>
<feature type="signal peptide" evidence="5">
    <location>
        <begin position="1"/>
        <end position="24"/>
    </location>
</feature>
<evidence type="ECO:0000259" key="6">
    <source>
        <dbReference type="PROSITE" id="PS51910"/>
    </source>
</evidence>
<evidence type="ECO:0000256" key="4">
    <source>
        <dbReference type="ARBA" id="ARBA00023295"/>
    </source>
</evidence>
<name>A0A0K8RIW9_IXORI</name>
<dbReference type="GO" id="GO:0006032">
    <property type="term" value="P:chitin catabolic process"/>
    <property type="evidence" value="ECO:0007669"/>
    <property type="project" value="TreeGrafter"/>
</dbReference>
<dbReference type="EMBL" id="GADI01002787">
    <property type="protein sequence ID" value="JAA71021.1"/>
    <property type="molecule type" value="mRNA"/>
</dbReference>
<dbReference type="GO" id="GO:0008061">
    <property type="term" value="F:chitin binding"/>
    <property type="evidence" value="ECO:0007669"/>
    <property type="project" value="InterPro"/>
</dbReference>
<dbReference type="AlphaFoldDB" id="A0A0K8RIW9"/>
<dbReference type="InterPro" id="IPR029070">
    <property type="entry name" value="Chitinase_insertion_sf"/>
</dbReference>
<dbReference type="SUPFAM" id="SSF51445">
    <property type="entry name" value="(Trans)glycosidases"/>
    <property type="match status" value="1"/>
</dbReference>
<dbReference type="InterPro" id="IPR011583">
    <property type="entry name" value="Chitinase_II/V-like_cat"/>
</dbReference>
<dbReference type="FunFam" id="3.20.20.80:FF:000555">
    <property type="entry name" value="Chitinase, putative"/>
    <property type="match status" value="1"/>
</dbReference>
<keyword evidence="3" id="KW-0325">Glycoprotein</keyword>
<evidence type="ECO:0000256" key="3">
    <source>
        <dbReference type="ARBA" id="ARBA00023180"/>
    </source>
</evidence>
<dbReference type="InterPro" id="IPR017853">
    <property type="entry name" value="GH"/>
</dbReference>
<evidence type="ECO:0000313" key="7">
    <source>
        <dbReference type="EMBL" id="JAA71021.1"/>
    </source>
</evidence>
<evidence type="ECO:0000256" key="2">
    <source>
        <dbReference type="ARBA" id="ARBA00022801"/>
    </source>
</evidence>
<accession>A0A0K8RIW9</accession>